<evidence type="ECO:0000313" key="2">
    <source>
        <dbReference type="Proteomes" id="UP000265509"/>
    </source>
</evidence>
<protein>
    <submittedName>
        <fullName evidence="1">DUF3313 family protein</fullName>
    </submittedName>
</protein>
<reference evidence="1 2" key="1">
    <citation type="submission" date="2018-07" db="EMBL/GenBank/DDBJ databases">
        <title>Halioglobus sp. genome submission.</title>
        <authorList>
            <person name="Ye M.-Q."/>
            <person name="Du Z.-J."/>
        </authorList>
    </citation>
    <scope>NUCLEOTIDE SEQUENCE [LARGE SCALE GENOMIC DNA]</scope>
    <source>
        <strain evidence="1 2">U0301</strain>
    </source>
</reference>
<dbReference type="Proteomes" id="UP000265509">
    <property type="component" value="Unassembled WGS sequence"/>
</dbReference>
<organism evidence="1 2">
    <name type="scientific">Seongchinamella sediminis</name>
    <dbReference type="NCBI Taxonomy" id="2283635"/>
    <lineage>
        <taxon>Bacteria</taxon>
        <taxon>Pseudomonadati</taxon>
        <taxon>Pseudomonadota</taxon>
        <taxon>Gammaproteobacteria</taxon>
        <taxon>Cellvibrionales</taxon>
        <taxon>Halieaceae</taxon>
        <taxon>Seongchinamella</taxon>
    </lineage>
</organism>
<evidence type="ECO:0000313" key="1">
    <source>
        <dbReference type="EMBL" id="RLQ22843.1"/>
    </source>
</evidence>
<name>A0A3L7E342_9GAMM</name>
<dbReference type="RefSeq" id="WP_117953149.1">
    <property type="nucleotide sequence ID" value="NZ_QRAN01000004.1"/>
</dbReference>
<dbReference type="EMBL" id="QRAN01000004">
    <property type="protein sequence ID" value="RLQ22843.1"/>
    <property type="molecule type" value="Genomic_DNA"/>
</dbReference>
<comment type="caution">
    <text evidence="1">The sequence shown here is derived from an EMBL/GenBank/DDBJ whole genome shotgun (WGS) entry which is preliminary data.</text>
</comment>
<keyword evidence="2" id="KW-1185">Reference proteome</keyword>
<proteinExistence type="predicted"/>
<accession>A0A3L7E342</accession>
<dbReference type="OrthoDB" id="5735314at2"/>
<sequence length="212" mass="22890">MKSRRYLVLALPLSLLVACSTPRVEQQPATEFASAGLHRASDTGFESAFILPQANLPAYGEVLFEPFNAGDVEVSTTTQTGTTRRDWQMTAEREDKLVAAWRNATRHAFADYPRTGEAGKRLAVAAALTRLSPGRATNTSAASPGSSVSSNRDVVHVSIEIRLFDGESGQLLAVVRDRQSVGAAQWSRAAGTDMTNLFNSWAALLHTRVSGR</sequence>
<dbReference type="PROSITE" id="PS51257">
    <property type="entry name" value="PROKAR_LIPOPROTEIN"/>
    <property type="match status" value="1"/>
</dbReference>
<dbReference type="AlphaFoldDB" id="A0A3L7E342"/>
<gene>
    <name evidence="1" type="ORF">DWB85_05200</name>
</gene>